<dbReference type="AlphaFoldDB" id="A0A1G8KPW5"/>
<evidence type="ECO:0000313" key="3">
    <source>
        <dbReference type="EMBL" id="SDI45458.1"/>
    </source>
</evidence>
<feature type="signal peptide" evidence="2">
    <location>
        <begin position="1"/>
        <end position="18"/>
    </location>
</feature>
<keyword evidence="4" id="KW-1185">Reference proteome</keyword>
<feature type="compositionally biased region" description="Acidic residues" evidence="1">
    <location>
        <begin position="26"/>
        <end position="38"/>
    </location>
</feature>
<feature type="region of interest" description="Disordered" evidence="1">
    <location>
        <begin position="26"/>
        <end position="45"/>
    </location>
</feature>
<evidence type="ECO:0000313" key="4">
    <source>
        <dbReference type="Proteomes" id="UP000199163"/>
    </source>
</evidence>
<dbReference type="STRING" id="568899.SAMN05192534_1612"/>
<dbReference type="PROSITE" id="PS51257">
    <property type="entry name" value="PROKAR_LIPOPROTEIN"/>
    <property type="match status" value="1"/>
</dbReference>
<name>A0A1G8KPW5_9BACI</name>
<protein>
    <submittedName>
        <fullName evidence="3">Uncharacterized protein</fullName>
    </submittedName>
</protein>
<gene>
    <name evidence="3" type="ORF">SAMN05192534_1612</name>
</gene>
<dbReference type="EMBL" id="FNDK01000061">
    <property type="protein sequence ID" value="SDI45458.1"/>
    <property type="molecule type" value="Genomic_DNA"/>
</dbReference>
<sequence length="244" mass="27124">MKQGIIFAVICLTLLLTACNDATQMNEEEPVSESDSGDSVEKDNSNESVLALKDISEIEEHYANLGVDNVAIYDVKKVPRDAVTLELMVNAYEDGKRVDEYERGVVGIGLREKHREELDELAITLTKNPSKTEDTTYRLDLAQVFDRNKEGNGDSSTYVDTSVSTTPILEIPFQNEESVVTSIQPSAPVELGETSWLIVQHSGSSTTNNINSERNLEELINDEERVMVIGVHWSEKSITELADE</sequence>
<dbReference type="OrthoDB" id="2981756at2"/>
<dbReference type="RefSeq" id="WP_091277142.1">
    <property type="nucleotide sequence ID" value="NZ_FNDK01000061.1"/>
</dbReference>
<organism evidence="3 4">
    <name type="scientific">Alteribacillus persepolensis</name>
    <dbReference type="NCBI Taxonomy" id="568899"/>
    <lineage>
        <taxon>Bacteria</taxon>
        <taxon>Bacillati</taxon>
        <taxon>Bacillota</taxon>
        <taxon>Bacilli</taxon>
        <taxon>Bacillales</taxon>
        <taxon>Bacillaceae</taxon>
        <taxon>Alteribacillus</taxon>
    </lineage>
</organism>
<reference evidence="3 4" key="1">
    <citation type="submission" date="2016-10" db="EMBL/GenBank/DDBJ databases">
        <authorList>
            <person name="de Groot N.N."/>
        </authorList>
    </citation>
    <scope>NUCLEOTIDE SEQUENCE [LARGE SCALE GENOMIC DNA]</scope>
    <source>
        <strain evidence="3 4">DSM 21632</strain>
    </source>
</reference>
<proteinExistence type="predicted"/>
<evidence type="ECO:0000256" key="2">
    <source>
        <dbReference type="SAM" id="SignalP"/>
    </source>
</evidence>
<keyword evidence="2" id="KW-0732">Signal</keyword>
<accession>A0A1G8KPW5</accession>
<dbReference type="Proteomes" id="UP000199163">
    <property type="component" value="Unassembled WGS sequence"/>
</dbReference>
<evidence type="ECO:0000256" key="1">
    <source>
        <dbReference type="SAM" id="MobiDB-lite"/>
    </source>
</evidence>
<feature type="chain" id="PRO_5039310675" evidence="2">
    <location>
        <begin position="19"/>
        <end position="244"/>
    </location>
</feature>